<dbReference type="CDD" id="cd01189">
    <property type="entry name" value="INT_ICEBs1_C_like"/>
    <property type="match status" value="1"/>
</dbReference>
<dbReference type="EMBL" id="VLLP01000001">
    <property type="protein sequence ID" value="TWJ26673.1"/>
    <property type="molecule type" value="Genomic_DNA"/>
</dbReference>
<dbReference type="PROSITE" id="PS51898">
    <property type="entry name" value="TYR_RECOMBINASE"/>
    <property type="match status" value="1"/>
</dbReference>
<keyword evidence="1" id="KW-0233">DNA recombination</keyword>
<dbReference type="Proteomes" id="UP000319728">
    <property type="component" value="Unassembled WGS sequence"/>
</dbReference>
<dbReference type="Pfam" id="PF00589">
    <property type="entry name" value="Phage_integrase"/>
    <property type="match status" value="1"/>
</dbReference>
<dbReference type="Gene3D" id="1.10.443.10">
    <property type="entry name" value="Intergrase catalytic core"/>
    <property type="match status" value="1"/>
</dbReference>
<dbReference type="InterPro" id="IPR002104">
    <property type="entry name" value="Integrase_catalytic"/>
</dbReference>
<sequence length="199" mass="22152">MTRRVASWSPRADRDPLYAAYVLILVLGLRKGEVLGLTEDAVDLAAGELSIGWQLQRVGGQLLHRETKTQSSDATLPLPDICAAALDLRQQARKNDRDQAGIAWQGSRLLFTTRYGTPVEPRNVNRSWDARCARAGVRKITVHDARRTCATLLVDLDVHPRVIMQVLRHAEVSVTMEIYSQASSDATRDALKRLGESLR</sequence>
<comment type="caution">
    <text evidence="2">The sequence shown here is derived from an EMBL/GenBank/DDBJ whole genome shotgun (WGS) entry which is preliminary data.</text>
</comment>
<protein>
    <submittedName>
        <fullName evidence="2">Phage integrase family protein</fullName>
    </submittedName>
</protein>
<dbReference type="InterPro" id="IPR013762">
    <property type="entry name" value="Integrase-like_cat_sf"/>
</dbReference>
<dbReference type="AlphaFoldDB" id="A0A562W8Q7"/>
<organism evidence="2 3">
    <name type="scientific">Micromonospora sagamiensis</name>
    <dbReference type="NCBI Taxonomy" id="47875"/>
    <lineage>
        <taxon>Bacteria</taxon>
        <taxon>Bacillati</taxon>
        <taxon>Actinomycetota</taxon>
        <taxon>Actinomycetes</taxon>
        <taxon>Micromonosporales</taxon>
        <taxon>Micromonosporaceae</taxon>
        <taxon>Micromonospora</taxon>
    </lineage>
</organism>
<gene>
    <name evidence="2" type="ORF">JD81_00135</name>
</gene>
<evidence type="ECO:0000256" key="1">
    <source>
        <dbReference type="ARBA" id="ARBA00023172"/>
    </source>
</evidence>
<accession>A0A562W8Q7</accession>
<dbReference type="InterPro" id="IPR050090">
    <property type="entry name" value="Tyrosine_recombinase_XerCD"/>
</dbReference>
<evidence type="ECO:0000313" key="3">
    <source>
        <dbReference type="Proteomes" id="UP000319728"/>
    </source>
</evidence>
<name>A0A562W8Q7_9ACTN</name>
<reference evidence="2 3" key="1">
    <citation type="submission" date="2019-07" db="EMBL/GenBank/DDBJ databases">
        <title>R&amp;d 2014.</title>
        <authorList>
            <person name="Klenk H.-P."/>
        </authorList>
    </citation>
    <scope>NUCLEOTIDE SEQUENCE [LARGE SCALE GENOMIC DNA]</scope>
    <source>
        <strain evidence="2 3">DSM 43912</strain>
    </source>
</reference>
<keyword evidence="3" id="KW-1185">Reference proteome</keyword>
<dbReference type="InterPro" id="IPR011010">
    <property type="entry name" value="DNA_brk_join_enz"/>
</dbReference>
<dbReference type="GO" id="GO:0015074">
    <property type="term" value="P:DNA integration"/>
    <property type="evidence" value="ECO:0007669"/>
    <property type="project" value="InterPro"/>
</dbReference>
<evidence type="ECO:0000313" key="2">
    <source>
        <dbReference type="EMBL" id="TWJ26673.1"/>
    </source>
</evidence>
<dbReference type="PANTHER" id="PTHR30349">
    <property type="entry name" value="PHAGE INTEGRASE-RELATED"/>
    <property type="match status" value="1"/>
</dbReference>
<dbReference type="GO" id="GO:0003677">
    <property type="term" value="F:DNA binding"/>
    <property type="evidence" value="ECO:0007669"/>
    <property type="project" value="InterPro"/>
</dbReference>
<proteinExistence type="predicted"/>
<dbReference type="SUPFAM" id="SSF56349">
    <property type="entry name" value="DNA breaking-rejoining enzymes"/>
    <property type="match status" value="1"/>
</dbReference>
<dbReference type="GO" id="GO:0006310">
    <property type="term" value="P:DNA recombination"/>
    <property type="evidence" value="ECO:0007669"/>
    <property type="project" value="UniProtKB-KW"/>
</dbReference>
<dbReference type="PANTHER" id="PTHR30349:SF91">
    <property type="entry name" value="INTA PROTEIN"/>
    <property type="match status" value="1"/>
</dbReference>